<accession>A0A2T8IG36</accession>
<sequence>MIHQAISAYLGSDVCFGAGGWSNIYFPFDVNTDTGQSVAIRMMTRLSITDDEVTHITEMIDGRAGALLPP</sequence>
<dbReference type="EMBL" id="CM008051">
    <property type="protein sequence ID" value="PVH36576.1"/>
    <property type="molecule type" value="Genomic_DNA"/>
</dbReference>
<protein>
    <submittedName>
        <fullName evidence="1">Uncharacterized protein</fullName>
    </submittedName>
</protein>
<reference evidence="1" key="1">
    <citation type="submission" date="2018-04" db="EMBL/GenBank/DDBJ databases">
        <title>WGS assembly of Panicum hallii.</title>
        <authorList>
            <person name="Lovell J."/>
            <person name="Jenkins J."/>
            <person name="Lowry D."/>
            <person name="Mamidi S."/>
            <person name="Sreedasyam A."/>
            <person name="Weng X."/>
            <person name="Barry K."/>
            <person name="Bonette J."/>
            <person name="Campitelli B."/>
            <person name="Daum C."/>
            <person name="Gordon S."/>
            <person name="Gould B."/>
            <person name="Lipzen A."/>
            <person name="Macqueen A."/>
            <person name="Palacio-Mejia J."/>
            <person name="Plott C."/>
            <person name="Shakirov E."/>
            <person name="Shu S."/>
            <person name="Yoshinaga Y."/>
            <person name="Zane M."/>
            <person name="Rokhsar D."/>
            <person name="Grimwood J."/>
            <person name="Schmutz J."/>
            <person name="Juenger T."/>
        </authorList>
    </citation>
    <scope>NUCLEOTIDE SEQUENCE [LARGE SCALE GENOMIC DNA]</scope>
    <source>
        <strain evidence="1">FIL2</strain>
    </source>
</reference>
<gene>
    <name evidence="1" type="ORF">PAHAL_6G108600</name>
</gene>
<dbReference type="Proteomes" id="UP000243499">
    <property type="component" value="Chromosome 6"/>
</dbReference>
<evidence type="ECO:0000313" key="1">
    <source>
        <dbReference type="EMBL" id="PVH36576.1"/>
    </source>
</evidence>
<dbReference type="Gramene" id="PVH36576">
    <property type="protein sequence ID" value="PVH36576"/>
    <property type="gene ID" value="PAHAL_6G108600"/>
</dbReference>
<organism evidence="1">
    <name type="scientific">Panicum hallii</name>
    <dbReference type="NCBI Taxonomy" id="206008"/>
    <lineage>
        <taxon>Eukaryota</taxon>
        <taxon>Viridiplantae</taxon>
        <taxon>Streptophyta</taxon>
        <taxon>Embryophyta</taxon>
        <taxon>Tracheophyta</taxon>
        <taxon>Spermatophyta</taxon>
        <taxon>Magnoliopsida</taxon>
        <taxon>Liliopsida</taxon>
        <taxon>Poales</taxon>
        <taxon>Poaceae</taxon>
        <taxon>PACMAD clade</taxon>
        <taxon>Panicoideae</taxon>
        <taxon>Panicodae</taxon>
        <taxon>Paniceae</taxon>
        <taxon>Panicinae</taxon>
        <taxon>Panicum</taxon>
        <taxon>Panicum sect. Panicum</taxon>
    </lineage>
</organism>
<dbReference type="AlphaFoldDB" id="A0A2T8IG36"/>
<name>A0A2T8IG36_9POAL</name>
<proteinExistence type="predicted"/>